<evidence type="ECO:0000259" key="2">
    <source>
        <dbReference type="Pfam" id="PF22725"/>
    </source>
</evidence>
<dbReference type="Gene3D" id="3.30.360.10">
    <property type="entry name" value="Dihydrodipicolinate Reductase, domain 2"/>
    <property type="match status" value="1"/>
</dbReference>
<dbReference type="KEGG" id="ful:C4N20_15110"/>
<name>A0AAX2JAQ6_9FUSO</name>
<dbReference type="InterPro" id="IPR036291">
    <property type="entry name" value="NAD(P)-bd_dom_sf"/>
</dbReference>
<evidence type="ECO:0000313" key="4">
    <source>
        <dbReference type="Proteomes" id="UP000249008"/>
    </source>
</evidence>
<dbReference type="RefSeq" id="WP_005977089.1">
    <property type="nucleotide sequence ID" value="NZ_CABKNW010000002.1"/>
</dbReference>
<dbReference type="EC" id="1.1.1.292" evidence="3"/>
<evidence type="ECO:0000313" key="3">
    <source>
        <dbReference type="EMBL" id="SQJ02777.1"/>
    </source>
</evidence>
<sequence>MVRFGIIGTSCISDKFVEALKTIKKCEVTAVYSRSVEKGDYFATKHDIKTIYLSLEEMAESQKVDAVYIASPNGLHPSQAIKMMENGKHVICEKAIAPTVKELDEMIKTAKENNVVLMEAMRPTLNPNFNVIKESLEKIGPVRGISASYCQYSSRYDNLKKGELTNIFDPKFSGGALYDIGVYPLYFTIGMFGIPEEYMGGNYLVSSGADGYGNIILKYSDKIASITYSKITDSKTPSEIQGEKGSIIIGKLSTVKDVKIVYRDGREEKIEIDIHKNDMVYEAMEFINLIKGKKLESDVNSHKNSRKVVEIMENLANKN</sequence>
<organism evidence="3 4">
    <name type="scientific">Fusobacterium ulcerans</name>
    <dbReference type="NCBI Taxonomy" id="861"/>
    <lineage>
        <taxon>Bacteria</taxon>
        <taxon>Fusobacteriati</taxon>
        <taxon>Fusobacteriota</taxon>
        <taxon>Fusobacteriia</taxon>
        <taxon>Fusobacteriales</taxon>
        <taxon>Fusobacteriaceae</taxon>
        <taxon>Fusobacterium</taxon>
    </lineage>
</organism>
<dbReference type="GeneID" id="78456155"/>
<dbReference type="SUPFAM" id="SSF55347">
    <property type="entry name" value="Glyceraldehyde-3-phosphate dehydrogenase-like, C-terminal domain"/>
    <property type="match status" value="1"/>
</dbReference>
<dbReference type="GO" id="GO:0000166">
    <property type="term" value="F:nucleotide binding"/>
    <property type="evidence" value="ECO:0007669"/>
    <property type="project" value="InterPro"/>
</dbReference>
<dbReference type="SUPFAM" id="SSF51735">
    <property type="entry name" value="NAD(P)-binding Rossmann-fold domains"/>
    <property type="match status" value="1"/>
</dbReference>
<keyword evidence="3" id="KW-0560">Oxidoreductase</keyword>
<protein>
    <submittedName>
        <fullName evidence="3">1,5-anhydro-D-fructose reductase</fullName>
        <ecNumber evidence="3">1.1.1.292</ecNumber>
    </submittedName>
</protein>
<dbReference type="PANTHER" id="PTHR43054">
    <property type="match status" value="1"/>
</dbReference>
<evidence type="ECO:0000259" key="1">
    <source>
        <dbReference type="Pfam" id="PF01408"/>
    </source>
</evidence>
<dbReference type="GO" id="GO:0033712">
    <property type="term" value="F:1,5-anhydro-D-fructose reductase (1,5-anhydro-D-mannitol-forming) activity"/>
    <property type="evidence" value="ECO:0007669"/>
    <property type="project" value="UniProtKB-EC"/>
</dbReference>
<accession>A0AAX2JAQ6</accession>
<gene>
    <name evidence="3" type="primary">afr</name>
    <name evidence="3" type="ORF">NCTC12112_01598</name>
</gene>
<dbReference type="PANTHER" id="PTHR43054:SF1">
    <property type="entry name" value="SCYLLO-INOSITOL 2-DEHYDROGENASE (NADP(+)) IOLU"/>
    <property type="match status" value="1"/>
</dbReference>
<dbReference type="InterPro" id="IPR000683">
    <property type="entry name" value="Gfo/Idh/MocA-like_OxRdtase_N"/>
</dbReference>
<feature type="domain" description="GFO/IDH/MocA-like oxidoreductase" evidence="2">
    <location>
        <begin position="138"/>
        <end position="247"/>
    </location>
</feature>
<feature type="domain" description="Gfo/Idh/MocA-like oxidoreductase N-terminal" evidence="1">
    <location>
        <begin position="2"/>
        <end position="119"/>
    </location>
</feature>
<dbReference type="Gene3D" id="3.40.50.720">
    <property type="entry name" value="NAD(P)-binding Rossmann-like Domain"/>
    <property type="match status" value="1"/>
</dbReference>
<dbReference type="Pfam" id="PF01408">
    <property type="entry name" value="GFO_IDH_MocA"/>
    <property type="match status" value="1"/>
</dbReference>
<dbReference type="Pfam" id="PF22725">
    <property type="entry name" value="GFO_IDH_MocA_C3"/>
    <property type="match status" value="1"/>
</dbReference>
<dbReference type="InterPro" id="IPR055170">
    <property type="entry name" value="GFO_IDH_MocA-like_dom"/>
</dbReference>
<dbReference type="EMBL" id="LS483487">
    <property type="protein sequence ID" value="SQJ02777.1"/>
    <property type="molecule type" value="Genomic_DNA"/>
</dbReference>
<proteinExistence type="predicted"/>
<reference evidence="3 4" key="1">
    <citation type="submission" date="2018-06" db="EMBL/GenBank/DDBJ databases">
        <authorList>
            <consortium name="Pathogen Informatics"/>
            <person name="Doyle S."/>
        </authorList>
    </citation>
    <scope>NUCLEOTIDE SEQUENCE [LARGE SCALE GENOMIC DNA]</scope>
    <source>
        <strain evidence="3 4">NCTC12112</strain>
    </source>
</reference>
<dbReference type="AlphaFoldDB" id="A0AAX2JAQ6"/>
<dbReference type="Proteomes" id="UP000249008">
    <property type="component" value="Chromosome 1"/>
</dbReference>